<accession>A0A819JLL2</accession>
<protein>
    <submittedName>
        <fullName evidence="1">Uncharacterized protein</fullName>
    </submittedName>
</protein>
<name>A0A819JLL2_9BILA</name>
<evidence type="ECO:0000313" key="2">
    <source>
        <dbReference type="Proteomes" id="UP000663836"/>
    </source>
</evidence>
<comment type="caution">
    <text evidence="1">The sequence shown here is derived from an EMBL/GenBank/DDBJ whole genome shotgun (WGS) entry which is preliminary data.</text>
</comment>
<feature type="non-terminal residue" evidence="1">
    <location>
        <position position="1"/>
    </location>
</feature>
<dbReference type="AlphaFoldDB" id="A0A819JLL2"/>
<sequence length="681" mass="81582">FTYLSFRNELFCCIDQQKRDLFEEQQLQKNHQLIQLYYLFDWGSRCQFNQNIISLYWITYYQAKQQKTSSPVSKKTASITTNINRNINELPQFKPIKPCVLSYIHRAQAEFVLDELITGAEKTKFFTIVPKFNSLYIDYMFMHIELIQDSQTIIALIEYFNETDRNSQYYHKLQQFFTITFNSSKIIQTWGNLIDQLIPYIQYGLFTCNEISQVKSINVQKEFKLWYNNIFRHHLQCHHYLKYDEIDGSLCSCIHRPYKASSCQWSISKAIAYTFDERYDYYTHDIHKCLAITKLGYVNVNTTYFDDIFRPLLHELNAEAKDLHLNMNIEEDYVKENIPDYLSASNSSFKAHFLPELGRFYNPIDFSDLQYLAILTHKLSLVNFHRKLWHIYLKCGTHQFNEREQLQQYQQQNITRSLCIWPFPVTSMIIAQHYNNITYENEITYDIYVNFVKKNLFQLDAQASQYQHEFDSIKERIDNSSDALAYKIDEFIQKNDHVTAIRHHFEARAELMEYTYLDQLLQFKYLQQKPNEEQIKLVQNICTRQLEKEKSEQELILFRYGFLFKKLPDSLKILEESPPKLITTIIDPHQRERLSNNYTRIIQQAKVDLMMILTTGAEIKRQEHQKVFDMTMAKLWTDQRHLPIDKRLTTTMLSFIDERQKNIIKCVKCIYALKTSFFMKT</sequence>
<proteinExistence type="predicted"/>
<reference evidence="1" key="1">
    <citation type="submission" date="2021-02" db="EMBL/GenBank/DDBJ databases">
        <authorList>
            <person name="Nowell W R."/>
        </authorList>
    </citation>
    <scope>NUCLEOTIDE SEQUENCE</scope>
</reference>
<organism evidence="1 2">
    <name type="scientific">Rotaria sordida</name>
    <dbReference type="NCBI Taxonomy" id="392033"/>
    <lineage>
        <taxon>Eukaryota</taxon>
        <taxon>Metazoa</taxon>
        <taxon>Spiralia</taxon>
        <taxon>Gnathifera</taxon>
        <taxon>Rotifera</taxon>
        <taxon>Eurotatoria</taxon>
        <taxon>Bdelloidea</taxon>
        <taxon>Philodinida</taxon>
        <taxon>Philodinidae</taxon>
        <taxon>Rotaria</taxon>
    </lineage>
</organism>
<evidence type="ECO:0000313" key="1">
    <source>
        <dbReference type="EMBL" id="CAF3934751.1"/>
    </source>
</evidence>
<dbReference type="EMBL" id="CAJOBD010003203">
    <property type="protein sequence ID" value="CAF3934751.1"/>
    <property type="molecule type" value="Genomic_DNA"/>
</dbReference>
<dbReference type="Proteomes" id="UP000663836">
    <property type="component" value="Unassembled WGS sequence"/>
</dbReference>
<gene>
    <name evidence="1" type="ORF">JBS370_LOCUS22656</name>
</gene>